<accession>A0ABQ7F5X3</accession>
<comment type="caution">
    <text evidence="2">The sequence shown here is derived from an EMBL/GenBank/DDBJ whole genome shotgun (WGS) entry which is preliminary data.</text>
</comment>
<keyword evidence="3" id="KW-1185">Reference proteome</keyword>
<gene>
    <name evidence="2" type="ORF">DY000_02050389</name>
</gene>
<feature type="compositionally biased region" description="Polar residues" evidence="1">
    <location>
        <begin position="23"/>
        <end position="32"/>
    </location>
</feature>
<name>A0ABQ7F5X3_BRACR</name>
<evidence type="ECO:0000313" key="3">
    <source>
        <dbReference type="Proteomes" id="UP000266723"/>
    </source>
</evidence>
<evidence type="ECO:0000313" key="2">
    <source>
        <dbReference type="EMBL" id="KAF3610636.1"/>
    </source>
</evidence>
<sequence length="92" mass="10665">MTRNSQNTERSKPSQSSDEHTMRQTPSRNQEIKTIQWTSGLATPSIKQIRNLHLHSRSVTASKMLLHNNLHQTGIAVEQHTHNKAKYKLWRP</sequence>
<proteinExistence type="predicted"/>
<reference evidence="2 3" key="1">
    <citation type="journal article" date="2020" name="BMC Genomics">
        <title>Intraspecific diversification of the crop wild relative Brassica cretica Lam. using demographic model selection.</title>
        <authorList>
            <person name="Kioukis A."/>
            <person name="Michalopoulou V.A."/>
            <person name="Briers L."/>
            <person name="Pirintsos S."/>
            <person name="Studholme D.J."/>
            <person name="Pavlidis P."/>
            <person name="Sarris P.F."/>
        </authorList>
    </citation>
    <scope>NUCLEOTIDE SEQUENCE [LARGE SCALE GENOMIC DNA]</scope>
    <source>
        <strain evidence="3">cv. PFS-1207/04</strain>
    </source>
</reference>
<feature type="compositionally biased region" description="Basic and acidic residues" evidence="1">
    <location>
        <begin position="9"/>
        <end position="22"/>
    </location>
</feature>
<dbReference type="EMBL" id="QGKV02000297">
    <property type="protein sequence ID" value="KAF3610636.1"/>
    <property type="molecule type" value="Genomic_DNA"/>
</dbReference>
<dbReference type="Proteomes" id="UP000266723">
    <property type="component" value="Unassembled WGS sequence"/>
</dbReference>
<organism evidence="2 3">
    <name type="scientific">Brassica cretica</name>
    <name type="common">Mustard</name>
    <dbReference type="NCBI Taxonomy" id="69181"/>
    <lineage>
        <taxon>Eukaryota</taxon>
        <taxon>Viridiplantae</taxon>
        <taxon>Streptophyta</taxon>
        <taxon>Embryophyta</taxon>
        <taxon>Tracheophyta</taxon>
        <taxon>Spermatophyta</taxon>
        <taxon>Magnoliopsida</taxon>
        <taxon>eudicotyledons</taxon>
        <taxon>Gunneridae</taxon>
        <taxon>Pentapetalae</taxon>
        <taxon>rosids</taxon>
        <taxon>malvids</taxon>
        <taxon>Brassicales</taxon>
        <taxon>Brassicaceae</taxon>
        <taxon>Brassiceae</taxon>
        <taxon>Brassica</taxon>
    </lineage>
</organism>
<protein>
    <submittedName>
        <fullName evidence="2">Uncharacterized protein</fullName>
    </submittedName>
</protein>
<evidence type="ECO:0000256" key="1">
    <source>
        <dbReference type="SAM" id="MobiDB-lite"/>
    </source>
</evidence>
<feature type="region of interest" description="Disordered" evidence="1">
    <location>
        <begin position="1"/>
        <end position="32"/>
    </location>
</feature>